<protein>
    <submittedName>
        <fullName evidence="4">Tetratricopeptide (TPR) repeat protein</fullName>
    </submittedName>
</protein>
<feature type="repeat" description="TPR" evidence="1">
    <location>
        <begin position="243"/>
        <end position="276"/>
    </location>
</feature>
<feature type="domain" description="Tetratricopeptide repeat protein 21A/21B C-terminal ARM" evidence="3">
    <location>
        <begin position="189"/>
        <end position="307"/>
    </location>
</feature>
<evidence type="ECO:0000256" key="2">
    <source>
        <dbReference type="SAM" id="Phobius"/>
    </source>
</evidence>
<dbReference type="InterPro" id="IPR056834">
    <property type="entry name" value="ARM_TT21_C"/>
</dbReference>
<keyword evidence="2" id="KW-1133">Transmembrane helix</keyword>
<keyword evidence="6" id="KW-1185">Reference proteome</keyword>
<keyword evidence="1" id="KW-0802">TPR repeat</keyword>
<dbReference type="InterPro" id="IPR011990">
    <property type="entry name" value="TPR-like_helical_dom_sf"/>
</dbReference>
<dbReference type="InterPro" id="IPR019734">
    <property type="entry name" value="TPR_rpt"/>
</dbReference>
<dbReference type="EMBL" id="CP031517">
    <property type="protein sequence ID" value="QOS39990.1"/>
    <property type="molecule type" value="Genomic_DNA"/>
</dbReference>
<reference evidence="5 7" key="1">
    <citation type="submission" date="2018-08" db="EMBL/GenBank/DDBJ databases">
        <title>The first complete genome of Treponema rectale (CHPAT), a commensal spirochete of the bovine rectum.</title>
        <authorList>
            <person name="Staton G.J."/>
            <person name="Clegg S.R."/>
            <person name="Carter S.D."/>
            <person name="Radford A.D."/>
            <person name="Darby A."/>
            <person name="Hall N."/>
            <person name="Birtles R.J."/>
            <person name="Evans N.J."/>
        </authorList>
    </citation>
    <scope>NUCLEOTIDE SEQUENCE [LARGE SCALE GENOMIC DNA]</scope>
    <source>
        <strain evidence="5 7">CHPA</strain>
    </source>
</reference>
<feature type="repeat" description="TPR" evidence="1">
    <location>
        <begin position="277"/>
        <end position="310"/>
    </location>
</feature>
<dbReference type="Proteomes" id="UP000593591">
    <property type="component" value="Chromosome"/>
</dbReference>
<keyword evidence="2" id="KW-0472">Membrane</keyword>
<dbReference type="KEGG" id="trc:DYE49_05805"/>
<dbReference type="Gene3D" id="1.25.40.10">
    <property type="entry name" value="Tetratricopeptide repeat domain"/>
    <property type="match status" value="2"/>
</dbReference>
<keyword evidence="2" id="KW-0812">Transmembrane</keyword>
<accession>A0A840S6X3</accession>
<evidence type="ECO:0000313" key="4">
    <source>
        <dbReference type="EMBL" id="MBB5218309.1"/>
    </source>
</evidence>
<organism evidence="4 6">
    <name type="scientific">Treponema rectale</name>
    <dbReference type="NCBI Taxonomy" id="744512"/>
    <lineage>
        <taxon>Bacteria</taxon>
        <taxon>Pseudomonadati</taxon>
        <taxon>Spirochaetota</taxon>
        <taxon>Spirochaetia</taxon>
        <taxon>Spirochaetales</taxon>
        <taxon>Treponemataceae</taxon>
        <taxon>Treponema</taxon>
    </lineage>
</organism>
<dbReference type="PROSITE" id="PS50005">
    <property type="entry name" value="TPR"/>
    <property type="match status" value="2"/>
</dbReference>
<evidence type="ECO:0000259" key="3">
    <source>
        <dbReference type="Pfam" id="PF25063"/>
    </source>
</evidence>
<sequence length="322" mass="37113">MKSGYKSDRIKRRKSRLFKNLIILAVILTAIAAVSIISYNVIYSRLHSEYSENALYDNWNLKTTEGFKKTYEISDVLIQKNPLNNTARTFRGYSAFMLAESEPDYNLSKNYLNEAIANLRIALIGCSRETYPQVCYMLGKAYYYRDKAASYNFYADLTVKYLNEALDYGFSAPDIPHLLGLSYDALGETDKSIAALTKALINNETDTLLYDIGRQYFKNKQGMTARQYLARVIHISKNDELIEKSRLLLGQIYINEGEYQSAENEFNSILEKNENSADAHYELGVLYEKLGDYVKARYEWRQCRKIQVNHPGATKKLLEARK</sequence>
<dbReference type="AlphaFoldDB" id="A0A840S6X3"/>
<evidence type="ECO:0000313" key="7">
    <source>
        <dbReference type="Proteomes" id="UP000593591"/>
    </source>
</evidence>
<evidence type="ECO:0000313" key="6">
    <source>
        <dbReference type="Proteomes" id="UP000578697"/>
    </source>
</evidence>
<evidence type="ECO:0000313" key="5">
    <source>
        <dbReference type="EMBL" id="QOS39990.1"/>
    </source>
</evidence>
<dbReference type="SMART" id="SM00028">
    <property type="entry name" value="TPR"/>
    <property type="match status" value="3"/>
</dbReference>
<dbReference type="Pfam" id="PF25063">
    <property type="entry name" value="ARM_TT21_C"/>
    <property type="match status" value="1"/>
</dbReference>
<dbReference type="SUPFAM" id="SSF48452">
    <property type="entry name" value="TPR-like"/>
    <property type="match status" value="2"/>
</dbReference>
<proteinExistence type="predicted"/>
<dbReference type="Proteomes" id="UP000578697">
    <property type="component" value="Unassembled WGS sequence"/>
</dbReference>
<evidence type="ECO:0000256" key="1">
    <source>
        <dbReference type="PROSITE-ProRule" id="PRU00339"/>
    </source>
</evidence>
<dbReference type="EMBL" id="JACHFR010000001">
    <property type="protein sequence ID" value="MBB5218309.1"/>
    <property type="molecule type" value="Genomic_DNA"/>
</dbReference>
<dbReference type="RefSeq" id="WP_184651731.1">
    <property type="nucleotide sequence ID" value="NZ_JACHFR010000001.1"/>
</dbReference>
<reference evidence="4 6" key="2">
    <citation type="submission" date="2020-08" db="EMBL/GenBank/DDBJ databases">
        <title>Genomic Encyclopedia of Type Strains, Phase IV (KMG-IV): sequencing the most valuable type-strain genomes for metagenomic binning, comparative biology and taxonomic classification.</title>
        <authorList>
            <person name="Goeker M."/>
        </authorList>
    </citation>
    <scope>NUCLEOTIDE SEQUENCE [LARGE SCALE GENOMIC DNA]</scope>
    <source>
        <strain evidence="4 6">DSM 103679</strain>
    </source>
</reference>
<gene>
    <name evidence="5" type="ORF">DYE49_05805</name>
    <name evidence="4" type="ORF">HNP77_000653</name>
</gene>
<feature type="transmembrane region" description="Helical" evidence="2">
    <location>
        <begin position="21"/>
        <end position="42"/>
    </location>
</feature>
<name>A0A840S6X3_9SPIR</name>